<dbReference type="RefSeq" id="XP_030832414.1">
    <property type="nucleotide sequence ID" value="XM_030976554.1"/>
</dbReference>
<dbReference type="OMA" id="GEEVIWC"/>
<dbReference type="PROSITE" id="PS00107">
    <property type="entry name" value="PROTEIN_KINASE_ATP"/>
    <property type="match status" value="1"/>
</dbReference>
<keyword evidence="6" id="KW-0677">Repeat</keyword>
<dbReference type="PROSITE" id="PS00108">
    <property type="entry name" value="PROTEIN_KINASE_ST"/>
    <property type="match status" value="1"/>
</dbReference>
<feature type="domain" description="Protein kinase" evidence="15">
    <location>
        <begin position="1310"/>
        <end position="1634"/>
    </location>
</feature>
<dbReference type="OrthoDB" id="1866797at2759"/>
<evidence type="ECO:0000256" key="14">
    <source>
        <dbReference type="SAM" id="MobiDB-lite"/>
    </source>
</evidence>
<dbReference type="InterPro" id="IPR027417">
    <property type="entry name" value="P-loop_NTPase"/>
</dbReference>
<evidence type="ECO:0000256" key="3">
    <source>
        <dbReference type="ARBA" id="ARBA00022527"/>
    </source>
</evidence>
<comment type="cofactor">
    <cofactor evidence="1">
        <name>Mg(2+)</name>
        <dbReference type="ChEBI" id="CHEBI:18420"/>
    </cofactor>
</comment>
<dbReference type="PROSITE" id="PS50011">
    <property type="entry name" value="PROTEIN_KINASE_DOM"/>
    <property type="match status" value="1"/>
</dbReference>
<dbReference type="InterPro" id="IPR003591">
    <property type="entry name" value="Leu-rich_rpt_typical-subtyp"/>
</dbReference>
<keyword evidence="9 13" id="KW-0067">ATP-binding</keyword>
<comment type="catalytic activity">
    <reaction evidence="11">
        <text>L-threonyl-[protein] + ATP = O-phospho-L-threonyl-[protein] + ADP + H(+)</text>
        <dbReference type="Rhea" id="RHEA:46608"/>
        <dbReference type="Rhea" id="RHEA-COMP:11060"/>
        <dbReference type="Rhea" id="RHEA-COMP:11605"/>
        <dbReference type="ChEBI" id="CHEBI:15378"/>
        <dbReference type="ChEBI" id="CHEBI:30013"/>
        <dbReference type="ChEBI" id="CHEBI:30616"/>
        <dbReference type="ChEBI" id="CHEBI:61977"/>
        <dbReference type="ChEBI" id="CHEBI:456216"/>
        <dbReference type="EC" id="2.7.11.1"/>
    </reaction>
</comment>
<dbReference type="SMART" id="SM00220">
    <property type="entry name" value="S_TKc"/>
    <property type="match status" value="1"/>
</dbReference>
<evidence type="ECO:0000256" key="10">
    <source>
        <dbReference type="ARBA" id="ARBA00023134"/>
    </source>
</evidence>
<feature type="region of interest" description="Disordered" evidence="14">
    <location>
        <begin position="518"/>
        <end position="549"/>
    </location>
</feature>
<dbReference type="KEGG" id="spu:100892788"/>
<dbReference type="InterPro" id="IPR001611">
    <property type="entry name" value="Leu-rich_rpt"/>
</dbReference>
<dbReference type="Gene3D" id="3.80.10.10">
    <property type="entry name" value="Ribonuclease Inhibitor"/>
    <property type="match status" value="2"/>
</dbReference>
<sequence>MTMDTPNYDMWQDVCTALLEILEKRSDSVQAAYSFIQTLPEDDVRDKLFPFYSHSTLELQRAMSGNQSLKEMPGRSDQEELYARFGFLHASCQKGDVDAALMLMCWGIEPCCKNTEGRSALEVATTEGHLNIITKLVEMDEGLLEDVAELKLLVCHACKAGKKEMIDYWLDQLIRHSPNPGHLLFEQHDPNPLLFACQGEHYSVAADLIERGLVSIDEAAANMLGADILPLLEIWVEPDDSSTNNNNNKKELIANWHHKQLNTFDPSWLQGFQDSTHQVLSTINLSQNSLFSVPEGLLWGLQNLRRLNLSQNSLQLLPSPKSHRNLSDCRLRSLSLYQNELLSVPAELFMLKELEFLSLASNAMEELIQPAKESTQDEIPRQWNCMSLVNLDLSQNKLSSLPRQMDACTSLITINLSENSFNEIPRPWACPLEILNISKNMVQSASGDLPKFWHRTLRFLNLSYNRLTEIPTAICQLSSLSELDLSHNVLRCFPLPGTWSIRKLQHLNLAYNQLMHREAQPQTKQDNPKTSPVKKKNTPPTSPTSQPRQGVANFYAKLRAQRSPAKIIDANSRSTFYAHSPNGGSSHPEQWEKIEFPECFAHSLYVLKLSHNALEDVPPSVCKLEALYDLDISCNPDLHKLPEALSTLKHLFHLKIEGLDIKIPSDVSQLSPQERSKTGQILKILHEKLLDSQPYHSMKLMIMGPAKSGKTTLLGSLMTDTGGRVLDMALHVTEWELQDPVIEGRGCSLTQKVKEKFSKEKEIVEGPAITFFSWDMKGGDLYENVHQCFVTAKTLYLLVWDMSEGMEGAHKLSSLLLNISSRSSDFGIVIVGTHHDVVQNSPVDMIDLRSQLVEMLNVGPGFPPVAGIVEVDARGSKNSGMAELKRVIYETAMQMKVHHKRPVCVEKLIGRKVPQPYFNLKKRISQEVEVRQKADPPILPIMTETELAQIVQLIPDSGLHTPEELQEAINFLHEIGSIVHFTDHLNGLNDLYFIDPVWLACTLQRVTALPIGSLKGGKVHVETLRELSKKSRIGEDKFEQYLQLLARFEIVVPISHHWFLVPARLPRDNPGVMLSLHNTDDAPFYYLRRVYKMPYLPPGFWIRLVSRLLADLQMHDKKKKISPARNERKICRSKSAKSSISKGIRFLQTESIYWREGIFFRHKTGQILVRSTVFPSTDKSPGVDILISCQEGHFSAMGCVVDQIEGLIKDWYPGLCASIYDSLQPKVQRLVPCPICVIHGPDDLEPVTENLPHCYTVEELAQKLARGETHITACANSKEKLIPISVLIPDMFMKDLSIRHLKQEDFKLHMVSGQSLGQGGFGEVFRAKFRGETVAAKTMFPSRLLKNQMYSSPSEGYASCASTPSSTSNMTGESTSTENDSCDSLEAAMLMDSFHKLRNEVAIMVKLDHPCIVNLVGVSIRHLCFAMDYAPLGDLQSYLFAEHQSARPHFVKRNIVLEPVLSRMLTYKISLQVASAVGFLHSKDIIYCDLKTDNILLFSSDVNEDVNIKLTDYGISRKYDLMGAMGMAGPPGFCAPEILQGKVFDEKVDWFSYGMFLYHLMTGLVPYYDQHSRIEIQLAVNEGRKPTFNFHEYKMPPRQVFPALGALMESCWQDKPGKRPHGKTILQLLSEPSFLCLRRVVEVEEEEGVSLAFSQGAQDEDKVVHLVVDSGRGTSVKSFQVDEDGCYKSSRLNELQCPMIKTAIATPCGTKIVVGTVGDFVQVYHLPSSHSSHASLLVEARVAGQPTSLLYLQKPSGQERSLLFVGQANGALTILSHETEDSGHHTTDDLRLVTRMQLSKHNLPCSSIVAVYRKKNGDSVAERRRQYEDVVSNGANGSRDRSVQSNGTDETTARKMRKGRNTLVTRERTGSSGDEADGTEVWVGCGNKLRIISLSDITLEPDEIQVAAGVEGIVEGIVHSQGSVWCFTSSALYVYQYSIETRKCLAILDCRESILVLGSFLPLSQEERQELVRSWEEKEKEQELASATAVCETNSNGDGRFVSNQDALLQEELPIVDNHFTAACIAPPRRGTTTRRLGGKRLGGQRGKNGMQRWNIHSILASQSQSSIKVSSLLVMDHVLWIGRSNGDIVLVNIQDNVGSFEEKMDVQVGEVVTVLNADAVVKGDNGRVVELHRTGSNRVVSCHDNKKSDNSVSQIKKMCVWEDWGQVQVEQFQTINNQCRKRTRKSGTYLEV</sequence>
<dbReference type="Gene3D" id="3.30.70.1390">
    <property type="entry name" value="ROC domain from the Parkinson's disease-associated leucine-rich repeat kinase 2"/>
    <property type="match status" value="1"/>
</dbReference>
<protein>
    <recommendedName>
        <fullName evidence="2">non-specific serine/threonine protein kinase</fullName>
        <ecNumber evidence="2">2.7.11.1</ecNumber>
    </recommendedName>
</protein>
<feature type="region of interest" description="Disordered" evidence="14">
    <location>
        <begin position="1357"/>
        <end position="1380"/>
    </location>
</feature>
<organism evidence="17 18">
    <name type="scientific">Strongylocentrotus purpuratus</name>
    <name type="common">Purple sea urchin</name>
    <dbReference type="NCBI Taxonomy" id="7668"/>
    <lineage>
        <taxon>Eukaryota</taxon>
        <taxon>Metazoa</taxon>
        <taxon>Echinodermata</taxon>
        <taxon>Eleutherozoa</taxon>
        <taxon>Echinozoa</taxon>
        <taxon>Echinoidea</taxon>
        <taxon>Euechinoidea</taxon>
        <taxon>Echinacea</taxon>
        <taxon>Camarodonta</taxon>
        <taxon>Echinidea</taxon>
        <taxon>Strongylocentrotidae</taxon>
        <taxon>Strongylocentrotus</taxon>
    </lineage>
</organism>
<dbReference type="GO" id="GO:0005737">
    <property type="term" value="C:cytoplasm"/>
    <property type="evidence" value="ECO:0007669"/>
    <property type="project" value="UniProtKB-ARBA"/>
</dbReference>
<reference evidence="17" key="2">
    <citation type="submission" date="2021-01" db="UniProtKB">
        <authorList>
            <consortium name="EnsemblMetazoa"/>
        </authorList>
    </citation>
    <scope>IDENTIFICATION</scope>
</reference>
<dbReference type="FunFam" id="3.30.200.20:FF:001907">
    <property type="entry name" value="Uncharacterized protein"/>
    <property type="match status" value="1"/>
</dbReference>
<dbReference type="InterPro" id="IPR020859">
    <property type="entry name" value="ROC"/>
</dbReference>
<evidence type="ECO:0000259" key="16">
    <source>
        <dbReference type="PROSITE" id="PS51424"/>
    </source>
</evidence>
<dbReference type="SMART" id="SM00369">
    <property type="entry name" value="LRR_TYP"/>
    <property type="match status" value="7"/>
</dbReference>
<dbReference type="InterPro" id="IPR051420">
    <property type="entry name" value="Ser_Thr_Kinases_DiverseReg"/>
</dbReference>
<dbReference type="Gene3D" id="1.10.510.10">
    <property type="entry name" value="Transferase(Phosphotransferase) domain 1"/>
    <property type="match status" value="1"/>
</dbReference>
<dbReference type="GO" id="GO:0005525">
    <property type="term" value="F:GTP binding"/>
    <property type="evidence" value="ECO:0007669"/>
    <property type="project" value="UniProtKB-KW"/>
</dbReference>
<evidence type="ECO:0000313" key="18">
    <source>
        <dbReference type="Proteomes" id="UP000007110"/>
    </source>
</evidence>
<evidence type="ECO:0000256" key="1">
    <source>
        <dbReference type="ARBA" id="ARBA00001946"/>
    </source>
</evidence>
<accession>A0A7M7N7G7</accession>
<feature type="domain" description="Roc" evidence="16">
    <location>
        <begin position="691"/>
        <end position="895"/>
    </location>
</feature>
<dbReference type="Pfam" id="PF13855">
    <property type="entry name" value="LRR_8"/>
    <property type="match status" value="1"/>
</dbReference>
<evidence type="ECO:0000256" key="7">
    <source>
        <dbReference type="ARBA" id="ARBA00022741"/>
    </source>
</evidence>
<dbReference type="GeneID" id="100892788"/>
<dbReference type="SUPFAM" id="SSF56112">
    <property type="entry name" value="Protein kinase-like (PK-like)"/>
    <property type="match status" value="1"/>
</dbReference>
<dbReference type="GO" id="GO:0009966">
    <property type="term" value="P:regulation of signal transduction"/>
    <property type="evidence" value="ECO:0007669"/>
    <property type="project" value="UniProtKB-ARBA"/>
</dbReference>
<dbReference type="PANTHER" id="PTHR48005:SF13">
    <property type="entry name" value="SERINE_THREONINE-PROTEIN KINASE DDB_G0278509-RELATED"/>
    <property type="match status" value="1"/>
</dbReference>
<dbReference type="FunFam" id="1.10.510.10:FF:000361">
    <property type="entry name" value="Leucine-rich repeat serine/threonine-protein kinase 1"/>
    <property type="match status" value="1"/>
</dbReference>
<evidence type="ECO:0000256" key="6">
    <source>
        <dbReference type="ARBA" id="ARBA00022737"/>
    </source>
</evidence>
<dbReference type="FunFam" id="3.80.10.10:FF:002537">
    <property type="entry name" value="Uncharacterized protein"/>
    <property type="match status" value="1"/>
</dbReference>
<reference evidence="18" key="1">
    <citation type="submission" date="2015-02" db="EMBL/GenBank/DDBJ databases">
        <title>Genome sequencing for Strongylocentrotus purpuratus.</title>
        <authorList>
            <person name="Murali S."/>
            <person name="Liu Y."/>
            <person name="Vee V."/>
            <person name="English A."/>
            <person name="Wang M."/>
            <person name="Skinner E."/>
            <person name="Han Y."/>
            <person name="Muzny D.M."/>
            <person name="Worley K.C."/>
            <person name="Gibbs R.A."/>
        </authorList>
    </citation>
    <scope>NUCLEOTIDE SEQUENCE</scope>
</reference>
<evidence type="ECO:0000256" key="8">
    <source>
        <dbReference type="ARBA" id="ARBA00022777"/>
    </source>
</evidence>
<evidence type="ECO:0000256" key="9">
    <source>
        <dbReference type="ARBA" id="ARBA00022840"/>
    </source>
</evidence>
<dbReference type="Gene3D" id="3.30.200.20">
    <property type="entry name" value="Phosphorylase Kinase, domain 1"/>
    <property type="match status" value="1"/>
</dbReference>
<keyword evidence="18" id="KW-1185">Reference proteome</keyword>
<dbReference type="InterPro" id="IPR036770">
    <property type="entry name" value="Ankyrin_rpt-contain_sf"/>
</dbReference>
<feature type="binding site" evidence="13">
    <location>
        <position position="1337"/>
    </location>
    <ligand>
        <name>ATP</name>
        <dbReference type="ChEBI" id="CHEBI:30616"/>
    </ligand>
</feature>
<dbReference type="Pfam" id="PF00069">
    <property type="entry name" value="Pkinase"/>
    <property type="match status" value="1"/>
</dbReference>
<keyword evidence="7 13" id="KW-0547">Nucleotide-binding</keyword>
<keyword evidence="5" id="KW-0808">Transferase</keyword>
<evidence type="ECO:0000313" key="17">
    <source>
        <dbReference type="EnsemblMetazoa" id="XP_030832414"/>
    </source>
</evidence>
<dbReference type="EnsemblMetazoa" id="XM_030976554">
    <property type="protein sequence ID" value="XP_030832414"/>
    <property type="gene ID" value="LOC100892788"/>
</dbReference>
<evidence type="ECO:0000256" key="2">
    <source>
        <dbReference type="ARBA" id="ARBA00012513"/>
    </source>
</evidence>
<dbReference type="InterPro" id="IPR008271">
    <property type="entry name" value="Ser/Thr_kinase_AS"/>
</dbReference>
<dbReference type="Proteomes" id="UP000007110">
    <property type="component" value="Unassembled WGS sequence"/>
</dbReference>
<dbReference type="Pfam" id="PF16095">
    <property type="entry name" value="COR-A"/>
    <property type="match status" value="1"/>
</dbReference>
<dbReference type="Gene3D" id="1.10.10.10">
    <property type="entry name" value="Winged helix-like DNA-binding domain superfamily/Winged helix DNA-binding domain"/>
    <property type="match status" value="1"/>
</dbReference>
<keyword evidence="4" id="KW-0433">Leucine-rich repeat</keyword>
<feature type="compositionally biased region" description="Polar residues" evidence="14">
    <location>
        <begin position="1357"/>
        <end position="1379"/>
    </location>
</feature>
<dbReference type="InterPro" id="IPR032171">
    <property type="entry name" value="COR-A"/>
</dbReference>
<evidence type="ECO:0000256" key="11">
    <source>
        <dbReference type="ARBA" id="ARBA00047899"/>
    </source>
</evidence>
<evidence type="ECO:0000256" key="12">
    <source>
        <dbReference type="ARBA" id="ARBA00048679"/>
    </source>
</evidence>
<keyword evidence="10" id="KW-0342">GTP-binding</keyword>
<dbReference type="EC" id="2.7.11.1" evidence="2"/>
<dbReference type="PROSITE" id="PS51450">
    <property type="entry name" value="LRR"/>
    <property type="match status" value="2"/>
</dbReference>
<dbReference type="SUPFAM" id="SSF52058">
    <property type="entry name" value="L domain-like"/>
    <property type="match status" value="1"/>
</dbReference>
<evidence type="ECO:0000256" key="13">
    <source>
        <dbReference type="PROSITE-ProRule" id="PRU10141"/>
    </source>
</evidence>
<dbReference type="GO" id="GO:0005524">
    <property type="term" value="F:ATP binding"/>
    <property type="evidence" value="ECO:0007669"/>
    <property type="project" value="UniProtKB-UniRule"/>
</dbReference>
<proteinExistence type="predicted"/>
<dbReference type="Pfam" id="PF08477">
    <property type="entry name" value="Roc"/>
    <property type="match status" value="1"/>
</dbReference>
<evidence type="ECO:0000256" key="5">
    <source>
        <dbReference type="ARBA" id="ARBA00022679"/>
    </source>
</evidence>
<dbReference type="PROSITE" id="PS51424">
    <property type="entry name" value="ROC"/>
    <property type="match status" value="1"/>
</dbReference>
<dbReference type="PANTHER" id="PTHR48005">
    <property type="entry name" value="LEUCINE RICH REPEAT KINASE 2"/>
    <property type="match status" value="1"/>
</dbReference>
<comment type="catalytic activity">
    <reaction evidence="12">
        <text>L-seryl-[protein] + ATP = O-phospho-L-seryl-[protein] + ADP + H(+)</text>
        <dbReference type="Rhea" id="RHEA:17989"/>
        <dbReference type="Rhea" id="RHEA-COMP:9863"/>
        <dbReference type="Rhea" id="RHEA-COMP:11604"/>
        <dbReference type="ChEBI" id="CHEBI:15378"/>
        <dbReference type="ChEBI" id="CHEBI:29999"/>
        <dbReference type="ChEBI" id="CHEBI:30616"/>
        <dbReference type="ChEBI" id="CHEBI:83421"/>
        <dbReference type="ChEBI" id="CHEBI:456216"/>
        <dbReference type="EC" id="2.7.11.1"/>
    </reaction>
</comment>
<dbReference type="InterPro" id="IPR032675">
    <property type="entry name" value="LRR_dom_sf"/>
</dbReference>
<dbReference type="InterPro" id="IPR057263">
    <property type="entry name" value="COR-B"/>
</dbReference>
<dbReference type="SUPFAM" id="SSF48403">
    <property type="entry name" value="Ankyrin repeat"/>
    <property type="match status" value="1"/>
</dbReference>
<dbReference type="Gene3D" id="3.40.50.300">
    <property type="entry name" value="P-loop containing nucleotide triphosphate hydrolases"/>
    <property type="match status" value="1"/>
</dbReference>
<name>A0A7M7N7G7_STRPU</name>
<evidence type="ECO:0000259" key="15">
    <source>
        <dbReference type="PROSITE" id="PS50011"/>
    </source>
</evidence>
<keyword evidence="3" id="KW-0723">Serine/threonine-protein kinase</keyword>
<dbReference type="Pfam" id="PF25497">
    <property type="entry name" value="COR-B"/>
    <property type="match status" value="1"/>
</dbReference>
<dbReference type="SUPFAM" id="SSF52540">
    <property type="entry name" value="P-loop containing nucleoside triphosphate hydrolases"/>
    <property type="match status" value="1"/>
</dbReference>
<dbReference type="InterPro" id="IPR036388">
    <property type="entry name" value="WH-like_DNA-bd_sf"/>
</dbReference>
<dbReference type="InterPro" id="IPR000719">
    <property type="entry name" value="Prot_kinase_dom"/>
</dbReference>
<dbReference type="GO" id="GO:0004672">
    <property type="term" value="F:protein kinase activity"/>
    <property type="evidence" value="ECO:0000318"/>
    <property type="project" value="GO_Central"/>
</dbReference>
<evidence type="ECO:0000256" key="4">
    <source>
        <dbReference type="ARBA" id="ARBA00022614"/>
    </source>
</evidence>
<keyword evidence="8" id="KW-0418">Kinase</keyword>
<dbReference type="InParanoid" id="A0A7M7N7G7"/>
<dbReference type="Gene3D" id="1.25.40.20">
    <property type="entry name" value="Ankyrin repeat-containing domain"/>
    <property type="match status" value="1"/>
</dbReference>
<dbReference type="InterPro" id="IPR011009">
    <property type="entry name" value="Kinase-like_dom_sf"/>
</dbReference>
<dbReference type="InterPro" id="IPR017441">
    <property type="entry name" value="Protein_kinase_ATP_BS"/>
</dbReference>
<feature type="region of interest" description="Disordered" evidence="14">
    <location>
        <begin position="1822"/>
        <end position="1857"/>
    </location>
</feature>
<dbReference type="PRINTS" id="PR00019">
    <property type="entry name" value="LEURICHRPT"/>
</dbReference>
<dbReference type="GO" id="GO:0004674">
    <property type="term" value="F:protein serine/threonine kinase activity"/>
    <property type="evidence" value="ECO:0007669"/>
    <property type="project" value="UniProtKB-KW"/>
</dbReference>